<keyword evidence="9 10" id="KW-0998">Cell outer membrane</keyword>
<comment type="subcellular location">
    <subcellularLocation>
        <location evidence="1 10">Cell outer membrane</location>
        <topology evidence="1 10">Multi-pass membrane protein</topology>
    </subcellularLocation>
</comment>
<feature type="domain" description="TonB-dependent receptor-like beta-barrel" evidence="12">
    <location>
        <begin position="223"/>
        <end position="697"/>
    </location>
</feature>
<dbReference type="GO" id="GO:0015891">
    <property type="term" value="P:siderophore transport"/>
    <property type="evidence" value="ECO:0007669"/>
    <property type="project" value="InterPro"/>
</dbReference>
<reference evidence="14" key="1">
    <citation type="submission" date="2021-03" db="EMBL/GenBank/DDBJ databases">
        <authorList>
            <person name="So Y."/>
        </authorList>
    </citation>
    <scope>NUCLEOTIDE SEQUENCE</scope>
    <source>
        <strain evidence="14">SG15</strain>
    </source>
</reference>
<dbReference type="Gene3D" id="2.170.130.10">
    <property type="entry name" value="TonB-dependent receptor, plug domain"/>
    <property type="match status" value="1"/>
</dbReference>
<organism evidence="14 15">
    <name type="scientific">Roseomonas indoligenes</name>
    <dbReference type="NCBI Taxonomy" id="2820811"/>
    <lineage>
        <taxon>Bacteria</taxon>
        <taxon>Pseudomonadati</taxon>
        <taxon>Pseudomonadota</taxon>
        <taxon>Alphaproteobacteria</taxon>
        <taxon>Acetobacterales</taxon>
        <taxon>Roseomonadaceae</taxon>
        <taxon>Roseomonas</taxon>
    </lineage>
</organism>
<evidence type="ECO:0000256" key="11">
    <source>
        <dbReference type="RuleBase" id="RU003357"/>
    </source>
</evidence>
<dbReference type="InterPro" id="IPR000531">
    <property type="entry name" value="Beta-barrel_TonB"/>
</dbReference>
<evidence type="ECO:0000259" key="13">
    <source>
        <dbReference type="Pfam" id="PF07715"/>
    </source>
</evidence>
<sequence>MAGGAALAPGFAQELAPNATPTIPVPEVAVTGAAPANQLQVPTGVSRLPSTVQDSPQTINVVPQEILQQQNATTLEQALRNVPGITSTIGEGGGGVSGDQFRIRGFAAQNDINVDGLRDYGSYTRDAFTFEDVQVLKGAGGFAFGSSSVGGAININSKSPTLENRYLGTITGGMGPFIRGTLDLNQRINETMAVRLNVMGQSSNLVDRQDQTTDRWGVAPSIALGLGTPTTLTVEYLHYRDRSTIDGGTPVITPFTGVGRPVPEYGLNRSLFFGVKNDIDDVNVDRVTARLSHRFTNWLTVTNDFRATWVDRHTALTPLSCGTSQVTLTLFNASCSGQFLNGGNPLVNPGGPGPYSQQSFGIQNVTTAVARFNTGPLRHELVGGVDIFHEDVDRTGYPYAQTRPSFLLRNPSTQSTYLPLGAANNQRSTDATSLGLFLNERLWLLPTLSIYGGFRWTDYDLDYKAGTPGQALTTNVSLSRNFWDPRAGVIWEPTPSQTYYFSYSTSSTPPGTYFTTIPSQATASSTAFEPERNTNYEVGAKISLFEQRLGLTAALFRSEKNNALAQDPNNVGTFIQTADRQRIQGFEIGATGRITPEWNVLASYSYLNSETTSSLTPVNVGKRVQFVPDNAATLWTTYDIARDTPYNATVGLGVVWRGPVYLNQANTAEAPSNFSLDALVQHRINENLTLRVNGYNLTDRTNYAGLFGNRVVVAAGRTVLVSVAAEF</sequence>
<feature type="domain" description="TonB-dependent receptor plug" evidence="13">
    <location>
        <begin position="52"/>
        <end position="152"/>
    </location>
</feature>
<dbReference type="InterPro" id="IPR039426">
    <property type="entry name" value="TonB-dep_rcpt-like"/>
</dbReference>
<comment type="similarity">
    <text evidence="2 10 11">Belongs to the TonB-dependent receptor family.</text>
</comment>
<evidence type="ECO:0000256" key="1">
    <source>
        <dbReference type="ARBA" id="ARBA00004571"/>
    </source>
</evidence>
<evidence type="ECO:0000256" key="2">
    <source>
        <dbReference type="ARBA" id="ARBA00009810"/>
    </source>
</evidence>
<dbReference type="GO" id="GO:0009279">
    <property type="term" value="C:cell outer membrane"/>
    <property type="evidence" value="ECO:0007669"/>
    <property type="project" value="UniProtKB-SubCell"/>
</dbReference>
<dbReference type="Proteomes" id="UP000677537">
    <property type="component" value="Unassembled WGS sequence"/>
</dbReference>
<evidence type="ECO:0000256" key="5">
    <source>
        <dbReference type="ARBA" id="ARBA00022692"/>
    </source>
</evidence>
<accession>A0A940MVC7</accession>
<gene>
    <name evidence="14" type="ORF">J5Y10_02485</name>
</gene>
<dbReference type="InterPro" id="IPR037066">
    <property type="entry name" value="Plug_dom_sf"/>
</dbReference>
<dbReference type="PROSITE" id="PS52016">
    <property type="entry name" value="TONB_DEPENDENT_REC_3"/>
    <property type="match status" value="1"/>
</dbReference>
<dbReference type="PANTHER" id="PTHR32552:SF83">
    <property type="entry name" value="BLR3904 PROTEIN"/>
    <property type="match status" value="1"/>
</dbReference>
<dbReference type="GO" id="GO:0015344">
    <property type="term" value="F:siderophore uptake transmembrane transporter activity"/>
    <property type="evidence" value="ECO:0007669"/>
    <property type="project" value="TreeGrafter"/>
</dbReference>
<evidence type="ECO:0000256" key="8">
    <source>
        <dbReference type="ARBA" id="ARBA00023170"/>
    </source>
</evidence>
<keyword evidence="15" id="KW-1185">Reference proteome</keyword>
<evidence type="ECO:0000313" key="14">
    <source>
        <dbReference type="EMBL" id="MBP0491640.1"/>
    </source>
</evidence>
<keyword evidence="5 10" id="KW-0812">Transmembrane</keyword>
<keyword evidence="3 10" id="KW-0813">Transport</keyword>
<dbReference type="Gene3D" id="2.40.170.20">
    <property type="entry name" value="TonB-dependent receptor, beta-barrel domain"/>
    <property type="match status" value="1"/>
</dbReference>
<evidence type="ECO:0000256" key="10">
    <source>
        <dbReference type="PROSITE-ProRule" id="PRU01360"/>
    </source>
</evidence>
<dbReference type="PANTHER" id="PTHR32552">
    <property type="entry name" value="FERRICHROME IRON RECEPTOR-RELATED"/>
    <property type="match status" value="1"/>
</dbReference>
<dbReference type="GO" id="GO:0038023">
    <property type="term" value="F:signaling receptor activity"/>
    <property type="evidence" value="ECO:0007669"/>
    <property type="project" value="InterPro"/>
</dbReference>
<keyword evidence="4 10" id="KW-1134">Transmembrane beta strand</keyword>
<evidence type="ECO:0000256" key="3">
    <source>
        <dbReference type="ARBA" id="ARBA00022448"/>
    </source>
</evidence>
<proteinExistence type="inferred from homology"/>
<protein>
    <submittedName>
        <fullName evidence="14">TonB-dependent siderophore receptor</fullName>
    </submittedName>
</protein>
<dbReference type="AlphaFoldDB" id="A0A940MVC7"/>
<dbReference type="CDD" id="cd01347">
    <property type="entry name" value="ligand_gated_channel"/>
    <property type="match status" value="1"/>
</dbReference>
<dbReference type="NCBIfam" id="TIGR01783">
    <property type="entry name" value="TonB-siderophor"/>
    <property type="match status" value="1"/>
</dbReference>
<evidence type="ECO:0000259" key="12">
    <source>
        <dbReference type="Pfam" id="PF00593"/>
    </source>
</evidence>
<keyword evidence="6 11" id="KW-0798">TonB box</keyword>
<dbReference type="InterPro" id="IPR012910">
    <property type="entry name" value="Plug_dom"/>
</dbReference>
<dbReference type="InterPro" id="IPR036942">
    <property type="entry name" value="Beta-barrel_TonB_sf"/>
</dbReference>
<evidence type="ECO:0000256" key="9">
    <source>
        <dbReference type="ARBA" id="ARBA00023237"/>
    </source>
</evidence>
<evidence type="ECO:0000256" key="7">
    <source>
        <dbReference type="ARBA" id="ARBA00023136"/>
    </source>
</evidence>
<evidence type="ECO:0000256" key="6">
    <source>
        <dbReference type="ARBA" id="ARBA00023077"/>
    </source>
</evidence>
<keyword evidence="8 14" id="KW-0675">Receptor</keyword>
<evidence type="ECO:0000313" key="15">
    <source>
        <dbReference type="Proteomes" id="UP000677537"/>
    </source>
</evidence>
<dbReference type="EMBL" id="JAGIZA010000002">
    <property type="protein sequence ID" value="MBP0491640.1"/>
    <property type="molecule type" value="Genomic_DNA"/>
</dbReference>
<dbReference type="Pfam" id="PF00593">
    <property type="entry name" value="TonB_dep_Rec_b-barrel"/>
    <property type="match status" value="1"/>
</dbReference>
<keyword evidence="7 10" id="KW-0472">Membrane</keyword>
<evidence type="ECO:0000256" key="4">
    <source>
        <dbReference type="ARBA" id="ARBA00022452"/>
    </source>
</evidence>
<dbReference type="SUPFAM" id="SSF56935">
    <property type="entry name" value="Porins"/>
    <property type="match status" value="1"/>
</dbReference>
<dbReference type="InterPro" id="IPR010105">
    <property type="entry name" value="TonB_sidphr_rcpt"/>
</dbReference>
<comment type="caution">
    <text evidence="14">The sequence shown here is derived from an EMBL/GenBank/DDBJ whole genome shotgun (WGS) entry which is preliminary data.</text>
</comment>
<dbReference type="Pfam" id="PF07715">
    <property type="entry name" value="Plug"/>
    <property type="match status" value="1"/>
</dbReference>
<name>A0A940MVC7_9PROT</name>